<comment type="caution">
    <text evidence="4">Lacks conserved residue(s) required for the propagation of feature annotation.</text>
</comment>
<dbReference type="HAMAP" id="MF_00171">
    <property type="entry name" value="TruA"/>
    <property type="match status" value="1"/>
</dbReference>
<feature type="domain" description="Pseudouridine synthase I TruA alpha/beta" evidence="8">
    <location>
        <begin position="142"/>
        <end position="244"/>
    </location>
</feature>
<organism evidence="9 10">
    <name type="scientific">Succinatimonas hippei (strain DSM 22608 / JCM 16073 / KCTC 15190 / YIT 12066)</name>
    <dbReference type="NCBI Taxonomy" id="762983"/>
    <lineage>
        <taxon>Bacteria</taxon>
        <taxon>Pseudomonadati</taxon>
        <taxon>Pseudomonadota</taxon>
        <taxon>Gammaproteobacteria</taxon>
        <taxon>Aeromonadales</taxon>
        <taxon>Succinivibrionaceae</taxon>
        <taxon>Succinatimonas</taxon>
    </lineage>
</organism>
<gene>
    <name evidence="4 9" type="primary">truA</name>
    <name evidence="9" type="ORF">HMPREF9444_00922</name>
</gene>
<dbReference type="Proteomes" id="UP000018458">
    <property type="component" value="Unassembled WGS sequence"/>
</dbReference>
<dbReference type="EMBL" id="AEVO01000042">
    <property type="protein sequence ID" value="EFY07337.1"/>
    <property type="molecule type" value="Genomic_DNA"/>
</dbReference>
<dbReference type="SUPFAM" id="SSF55120">
    <property type="entry name" value="Pseudouridine synthase"/>
    <property type="match status" value="1"/>
</dbReference>
<keyword evidence="10" id="KW-1185">Reference proteome</keyword>
<dbReference type="GO" id="GO:0160147">
    <property type="term" value="F:tRNA pseudouridine(38-40) synthase activity"/>
    <property type="evidence" value="ECO:0007669"/>
    <property type="project" value="UniProtKB-EC"/>
</dbReference>
<evidence type="ECO:0000256" key="2">
    <source>
        <dbReference type="ARBA" id="ARBA00022694"/>
    </source>
</evidence>
<dbReference type="Gene3D" id="3.30.70.580">
    <property type="entry name" value="Pseudouridine synthase I, catalytic domain, N-terminal subdomain"/>
    <property type="match status" value="1"/>
</dbReference>
<comment type="catalytic activity">
    <reaction evidence="4 7">
        <text>uridine(38/39/40) in tRNA = pseudouridine(38/39/40) in tRNA</text>
        <dbReference type="Rhea" id="RHEA:22376"/>
        <dbReference type="Rhea" id="RHEA-COMP:10085"/>
        <dbReference type="Rhea" id="RHEA-COMP:10087"/>
        <dbReference type="ChEBI" id="CHEBI:65314"/>
        <dbReference type="ChEBI" id="CHEBI:65315"/>
        <dbReference type="EC" id="5.4.99.12"/>
    </reaction>
</comment>
<dbReference type="CDD" id="cd02570">
    <property type="entry name" value="PseudoU_synth_EcTruA"/>
    <property type="match status" value="1"/>
</dbReference>
<evidence type="ECO:0000313" key="10">
    <source>
        <dbReference type="Proteomes" id="UP000018458"/>
    </source>
</evidence>
<dbReference type="OrthoDB" id="9811823at2"/>
<evidence type="ECO:0000256" key="7">
    <source>
        <dbReference type="RuleBase" id="RU003792"/>
    </source>
</evidence>
<comment type="subunit">
    <text evidence="4">Homodimer.</text>
</comment>
<dbReference type="NCBIfam" id="TIGR00071">
    <property type="entry name" value="hisT_truA"/>
    <property type="match status" value="1"/>
</dbReference>
<evidence type="ECO:0000256" key="6">
    <source>
        <dbReference type="PIRSR" id="PIRSR001430-2"/>
    </source>
</evidence>
<dbReference type="InterPro" id="IPR020103">
    <property type="entry name" value="PsdUridine_synth_cat_dom_sf"/>
</dbReference>
<evidence type="ECO:0000256" key="4">
    <source>
        <dbReference type="HAMAP-Rule" id="MF_00171"/>
    </source>
</evidence>
<dbReference type="STRING" id="762983.HMPREF9444_00922"/>
<reference evidence="9 10" key="1">
    <citation type="submission" date="2011-01" db="EMBL/GenBank/DDBJ databases">
        <authorList>
            <person name="Weinstock G."/>
            <person name="Sodergren E."/>
            <person name="Clifton S."/>
            <person name="Fulton L."/>
            <person name="Fulton B."/>
            <person name="Courtney L."/>
            <person name="Fronick C."/>
            <person name="Harrison M."/>
            <person name="Strong C."/>
            <person name="Farmer C."/>
            <person name="Delahaunty K."/>
            <person name="Markovic C."/>
            <person name="Hall O."/>
            <person name="Minx P."/>
            <person name="Tomlinson C."/>
            <person name="Mitreva M."/>
            <person name="Hou S."/>
            <person name="Chen J."/>
            <person name="Wollam A."/>
            <person name="Pepin K.H."/>
            <person name="Johnson M."/>
            <person name="Bhonagiri V."/>
            <person name="Zhang X."/>
            <person name="Suruliraj S."/>
            <person name="Warren W."/>
            <person name="Chinwalla A."/>
            <person name="Mardis E.R."/>
            <person name="Wilson R.K."/>
        </authorList>
    </citation>
    <scope>NUCLEOTIDE SEQUENCE [LARGE SCALE GENOMIC DNA]</scope>
    <source>
        <strain evidence="10">DSM 22608 / JCM 16073 / KCTC 15190 / YIT 12066</strain>
    </source>
</reference>
<dbReference type="InterPro" id="IPR001406">
    <property type="entry name" value="PsdUridine_synth_TruA"/>
</dbReference>
<comment type="function">
    <text evidence="4">Formation of pseudouridine at positions 38, 39 and 40 in the anticodon stem and loop of transfer RNAs.</text>
</comment>
<dbReference type="HOGENOM" id="CLU_014673_0_2_6"/>
<evidence type="ECO:0000259" key="8">
    <source>
        <dbReference type="Pfam" id="PF01416"/>
    </source>
</evidence>
<dbReference type="eggNOG" id="COG0101">
    <property type="taxonomic scope" value="Bacteria"/>
</dbReference>
<evidence type="ECO:0000256" key="1">
    <source>
        <dbReference type="ARBA" id="ARBA00009375"/>
    </source>
</evidence>
<dbReference type="RefSeq" id="WP_009143127.1">
    <property type="nucleotide sequence ID" value="NZ_GL830979.1"/>
</dbReference>
<evidence type="ECO:0000256" key="5">
    <source>
        <dbReference type="PIRSR" id="PIRSR001430-1"/>
    </source>
</evidence>
<feature type="binding site" evidence="4 6">
    <location>
        <position position="109"/>
    </location>
    <ligand>
        <name>substrate</name>
    </ligand>
</feature>
<sequence>MRVALGVEYEGWNYAGFQRQPNAVTVQGELEKALSIIADEPVSLVCAGRTDAGVNATGQVIHIDITKDRSEKALLLGTNTKLPSDIAITWAKIVSEDFHARFSARARRYRYIIQNTMHRPGVLNKGVSVYHGDYDIELMQKAAKILIGEHDFASFKGADEQSSSTFRCVHYIEISRHGPFIVFDIAANAFLNHMVRNIVGSLLLVGSKVKSTAWFEEAFKARNRDAAGPTAHPDGLYLVDVTYPMSFNLPRREFIGPLWLS</sequence>
<dbReference type="InterPro" id="IPR020095">
    <property type="entry name" value="PsdUridine_synth_TruA_C"/>
</dbReference>
<dbReference type="InterPro" id="IPR020094">
    <property type="entry name" value="TruA/RsuA/RluB/E/F_N"/>
</dbReference>
<dbReference type="GO" id="GO:0003723">
    <property type="term" value="F:RNA binding"/>
    <property type="evidence" value="ECO:0007669"/>
    <property type="project" value="InterPro"/>
</dbReference>
<protein>
    <recommendedName>
        <fullName evidence="4">tRNA pseudouridine synthase A</fullName>
        <ecNumber evidence="4">5.4.99.12</ecNumber>
    </recommendedName>
    <alternativeName>
        <fullName evidence="4">tRNA pseudouridine(38-40) synthase</fullName>
    </alternativeName>
    <alternativeName>
        <fullName evidence="4">tRNA pseudouridylate synthase I</fullName>
    </alternativeName>
    <alternativeName>
        <fullName evidence="4">tRNA-uridine isomerase I</fullName>
    </alternativeName>
</protein>
<comment type="similarity">
    <text evidence="1 4 7">Belongs to the tRNA pseudouridine synthase TruA family.</text>
</comment>
<proteinExistence type="inferred from homology"/>
<feature type="active site" description="Nucleophile" evidence="4 5">
    <location>
        <position position="51"/>
    </location>
</feature>
<dbReference type="PANTHER" id="PTHR11142">
    <property type="entry name" value="PSEUDOURIDYLATE SYNTHASE"/>
    <property type="match status" value="1"/>
</dbReference>
<accession>E8LJN9</accession>
<dbReference type="AlphaFoldDB" id="E8LJN9"/>
<dbReference type="EC" id="5.4.99.12" evidence="4"/>
<dbReference type="Pfam" id="PF01416">
    <property type="entry name" value="PseudoU_synth_1"/>
    <property type="match status" value="2"/>
</dbReference>
<dbReference type="InterPro" id="IPR020097">
    <property type="entry name" value="PsdUridine_synth_TruA_a/b_dom"/>
</dbReference>
<evidence type="ECO:0000313" key="9">
    <source>
        <dbReference type="EMBL" id="EFY07337.1"/>
    </source>
</evidence>
<keyword evidence="3 4" id="KW-0413">Isomerase</keyword>
<feature type="domain" description="Pseudouridine synthase I TruA alpha/beta" evidence="8">
    <location>
        <begin position="8"/>
        <end position="102"/>
    </location>
</feature>
<dbReference type="GO" id="GO:0031119">
    <property type="term" value="P:tRNA pseudouridine synthesis"/>
    <property type="evidence" value="ECO:0007669"/>
    <property type="project" value="UniProtKB-UniRule"/>
</dbReference>
<comment type="caution">
    <text evidence="9">The sequence shown here is derived from an EMBL/GenBank/DDBJ whole genome shotgun (WGS) entry which is preliminary data.</text>
</comment>
<keyword evidence="2 4" id="KW-0819">tRNA processing</keyword>
<evidence type="ECO:0000256" key="3">
    <source>
        <dbReference type="ARBA" id="ARBA00023235"/>
    </source>
</evidence>
<dbReference type="PIRSF" id="PIRSF001430">
    <property type="entry name" value="tRNA_psdUrid_synth"/>
    <property type="match status" value="1"/>
</dbReference>
<dbReference type="Gene3D" id="3.30.70.660">
    <property type="entry name" value="Pseudouridine synthase I, catalytic domain, C-terminal subdomain"/>
    <property type="match status" value="1"/>
</dbReference>
<name>E8LJN9_SUCHY</name>
<dbReference type="FunFam" id="3.30.70.580:FF:000001">
    <property type="entry name" value="tRNA pseudouridine synthase A"/>
    <property type="match status" value="1"/>
</dbReference>
<dbReference type="PANTHER" id="PTHR11142:SF0">
    <property type="entry name" value="TRNA PSEUDOURIDINE SYNTHASE-LIKE 1"/>
    <property type="match status" value="1"/>
</dbReference>